<evidence type="ECO:0000259" key="6">
    <source>
        <dbReference type="Pfam" id="PF00501"/>
    </source>
</evidence>
<dbReference type="GO" id="GO:0016878">
    <property type="term" value="F:acid-thiol ligase activity"/>
    <property type="evidence" value="ECO:0007669"/>
    <property type="project" value="UniProtKB-ARBA"/>
</dbReference>
<dbReference type="CDD" id="cd17631">
    <property type="entry name" value="FACL_FadD13-like"/>
    <property type="match status" value="1"/>
</dbReference>
<reference evidence="8 9" key="1">
    <citation type="submission" date="2020-01" db="EMBL/GenBank/DDBJ databases">
        <title>Sphingomonas sp. strain CSW-10.</title>
        <authorList>
            <person name="Chen W.-M."/>
        </authorList>
    </citation>
    <scope>NUCLEOTIDE SEQUENCE [LARGE SCALE GENOMIC DNA]</scope>
    <source>
        <strain evidence="8 9">CSW-10</strain>
    </source>
</reference>
<evidence type="ECO:0000256" key="5">
    <source>
        <dbReference type="ARBA" id="ARBA00067668"/>
    </source>
</evidence>
<evidence type="ECO:0000256" key="3">
    <source>
        <dbReference type="ARBA" id="ARBA00051915"/>
    </source>
</evidence>
<dbReference type="EC" id="6.2.1.44" evidence="4"/>
<dbReference type="AlphaFoldDB" id="A0A6M4AQV7"/>
<keyword evidence="9" id="KW-1185">Reference proteome</keyword>
<name>A0A6M4AQV7_9SPHN</name>
<dbReference type="Gene3D" id="3.30.300.30">
    <property type="match status" value="1"/>
</dbReference>
<dbReference type="RefSeq" id="WP_169943298.1">
    <property type="nucleotide sequence ID" value="NZ_CP053015.1"/>
</dbReference>
<evidence type="ECO:0000256" key="2">
    <source>
        <dbReference type="ARBA" id="ARBA00022598"/>
    </source>
</evidence>
<evidence type="ECO:0000313" key="9">
    <source>
        <dbReference type="Proteomes" id="UP000503018"/>
    </source>
</evidence>
<dbReference type="Pfam" id="PF00501">
    <property type="entry name" value="AMP-binding"/>
    <property type="match status" value="1"/>
</dbReference>
<dbReference type="PANTHER" id="PTHR43767:SF1">
    <property type="entry name" value="NONRIBOSOMAL PEPTIDE SYNTHASE PES1 (EUROFUNG)-RELATED"/>
    <property type="match status" value="1"/>
</dbReference>
<dbReference type="InterPro" id="IPR025110">
    <property type="entry name" value="AMP-bd_C"/>
</dbReference>
<dbReference type="InterPro" id="IPR045851">
    <property type="entry name" value="AMP-bd_C_sf"/>
</dbReference>
<dbReference type="InterPro" id="IPR000873">
    <property type="entry name" value="AMP-dep_synth/lig_dom"/>
</dbReference>
<dbReference type="SUPFAM" id="SSF56801">
    <property type="entry name" value="Acetyl-CoA synthetase-like"/>
    <property type="match status" value="1"/>
</dbReference>
<dbReference type="Proteomes" id="UP000503018">
    <property type="component" value="Chromosome"/>
</dbReference>
<dbReference type="KEGG" id="slan:GV829_00315"/>
<dbReference type="InterPro" id="IPR050237">
    <property type="entry name" value="ATP-dep_AMP-bd_enzyme"/>
</dbReference>
<feature type="domain" description="AMP-dependent synthetase/ligase" evidence="6">
    <location>
        <begin position="13"/>
        <end position="381"/>
    </location>
</feature>
<proteinExistence type="inferred from homology"/>
<sequence>MTEPIGTFGAALARWAAETPLQAATTFEGVTQDYASLNQRASQVARALHAEGLGKGDRIAYLGKNSDRVAELTCGAARAGVVLVPIIWRLTGEEISYILGDSGAKLFFVGDALEDGAVAAMAASGVDLPVIGLDLSAPRPGWRDFASWRDAQPGDAVDFGVTADDAVIQLYTSGTTGKPKGAVLSHRNGTALKPLIEAADVPWMQSEPGESVLNCMPFAHIAGVGTVLGAVNSGHELVITREFDPGQTLDIIQDFKLKRFFLVPAALKFMLEHPKAASTDFSSIRAFSYGASPIPLDLLKRGVDVMQCDFAQMYGMTETWGTIVTLPPEDHRPERADKMRSAGKALPGVELAILDEDGNHLPPNMVGEVAIKSPTNMIGYWNKPEETAKTLIGGGWLRTGDAGLLDEEGYLFLQDRIKDMIITGAENVYPAEVESAIYGHPDVADVAVIGVPDEKWGEAVKAIVVPKPGTSPDPADIIAFARSRIAGFKCPKSIDFIDALPRNPSGKILRRTLREPYWEGRDRRVN</sequence>
<protein>
    <recommendedName>
        <fullName evidence="5">3-methylmercaptopropionyl-CoA ligase</fullName>
        <ecNumber evidence="4">6.2.1.44</ecNumber>
    </recommendedName>
</protein>
<dbReference type="EMBL" id="CP053015">
    <property type="protein sequence ID" value="QJQ31086.1"/>
    <property type="molecule type" value="Genomic_DNA"/>
</dbReference>
<feature type="domain" description="AMP-binding enzyme C-terminal" evidence="7">
    <location>
        <begin position="432"/>
        <end position="507"/>
    </location>
</feature>
<dbReference type="FunFam" id="3.30.300.30:FF:000008">
    <property type="entry name" value="2,3-dihydroxybenzoate-AMP ligase"/>
    <property type="match status" value="1"/>
</dbReference>
<dbReference type="Gene3D" id="3.40.50.12780">
    <property type="entry name" value="N-terminal domain of ligase-like"/>
    <property type="match status" value="1"/>
</dbReference>
<dbReference type="Pfam" id="PF13193">
    <property type="entry name" value="AMP-binding_C"/>
    <property type="match status" value="1"/>
</dbReference>
<comment type="catalytic activity">
    <reaction evidence="3">
        <text>3-(methylsulfanyl)propanoate + ATP + CoA = 3-(methylsulfanyl)propanoyl-CoA + AMP + diphosphate</text>
        <dbReference type="Rhea" id="RHEA:43052"/>
        <dbReference type="ChEBI" id="CHEBI:30616"/>
        <dbReference type="ChEBI" id="CHEBI:33019"/>
        <dbReference type="ChEBI" id="CHEBI:49016"/>
        <dbReference type="ChEBI" id="CHEBI:57287"/>
        <dbReference type="ChEBI" id="CHEBI:82815"/>
        <dbReference type="ChEBI" id="CHEBI:456215"/>
        <dbReference type="EC" id="6.2.1.44"/>
    </reaction>
    <physiologicalReaction direction="left-to-right" evidence="3">
        <dbReference type="Rhea" id="RHEA:43053"/>
    </physiologicalReaction>
</comment>
<dbReference type="PANTHER" id="PTHR43767">
    <property type="entry name" value="LONG-CHAIN-FATTY-ACID--COA LIGASE"/>
    <property type="match status" value="1"/>
</dbReference>
<accession>A0A6M4AQV7</accession>
<dbReference type="InterPro" id="IPR042099">
    <property type="entry name" value="ANL_N_sf"/>
</dbReference>
<evidence type="ECO:0000259" key="7">
    <source>
        <dbReference type="Pfam" id="PF13193"/>
    </source>
</evidence>
<evidence type="ECO:0000256" key="1">
    <source>
        <dbReference type="ARBA" id="ARBA00006432"/>
    </source>
</evidence>
<gene>
    <name evidence="8" type="ORF">GV829_00315</name>
</gene>
<keyword evidence="2 8" id="KW-0436">Ligase</keyword>
<organism evidence="8 9">
    <name type="scientific">Sphingomonas lacunae</name>
    <dbReference type="NCBI Taxonomy" id="2698828"/>
    <lineage>
        <taxon>Bacteria</taxon>
        <taxon>Pseudomonadati</taxon>
        <taxon>Pseudomonadota</taxon>
        <taxon>Alphaproteobacteria</taxon>
        <taxon>Sphingomonadales</taxon>
        <taxon>Sphingomonadaceae</taxon>
        <taxon>Sphingomonas</taxon>
    </lineage>
</organism>
<evidence type="ECO:0000256" key="4">
    <source>
        <dbReference type="ARBA" id="ARBA00066616"/>
    </source>
</evidence>
<dbReference type="NCBIfam" id="NF004837">
    <property type="entry name" value="PRK06187.1"/>
    <property type="match status" value="1"/>
</dbReference>
<comment type="similarity">
    <text evidence="1">Belongs to the ATP-dependent AMP-binding enzyme family.</text>
</comment>
<evidence type="ECO:0000313" key="8">
    <source>
        <dbReference type="EMBL" id="QJQ31086.1"/>
    </source>
</evidence>